<organism evidence="1 2">
    <name type="scientific">Archangium gephyra</name>
    <dbReference type="NCBI Taxonomy" id="48"/>
    <lineage>
        <taxon>Bacteria</taxon>
        <taxon>Pseudomonadati</taxon>
        <taxon>Myxococcota</taxon>
        <taxon>Myxococcia</taxon>
        <taxon>Myxococcales</taxon>
        <taxon>Cystobacterineae</taxon>
        <taxon>Archangiaceae</taxon>
        <taxon>Archangium</taxon>
    </lineage>
</organism>
<evidence type="ECO:0000313" key="1">
    <source>
        <dbReference type="EMBL" id="PZR06286.1"/>
    </source>
</evidence>
<evidence type="ECO:0000313" key="2">
    <source>
        <dbReference type="Proteomes" id="UP000249061"/>
    </source>
</evidence>
<comment type="caution">
    <text evidence="1">The sequence shown here is derived from an EMBL/GenBank/DDBJ whole genome shotgun (WGS) entry which is preliminary data.</text>
</comment>
<sequence length="149" mass="16529">MRVALLAVALSGCLAPMQFDSLAARANVNELEAQQYAQGRQVLVRGLVEDITSLRSQRVRFQTTEQTQRITHGVRRRTVEHQPLVENESLPYAKLTVADGSSVYCFMPLSTAVLLTKGSRVSLAGFVDGFFREENGTRSASLYDCFKVD</sequence>
<protein>
    <recommendedName>
        <fullName evidence="3">Lipoprotein</fullName>
    </recommendedName>
</protein>
<proteinExistence type="predicted"/>
<name>A0A2W5T2R9_9BACT</name>
<dbReference type="AlphaFoldDB" id="A0A2W5T2R9"/>
<dbReference type="Proteomes" id="UP000249061">
    <property type="component" value="Unassembled WGS sequence"/>
</dbReference>
<reference evidence="1 2" key="1">
    <citation type="submission" date="2017-08" db="EMBL/GenBank/DDBJ databases">
        <title>Infants hospitalized years apart are colonized by the same room-sourced microbial strains.</title>
        <authorList>
            <person name="Brooks B."/>
            <person name="Olm M.R."/>
            <person name="Firek B.A."/>
            <person name="Baker R."/>
            <person name="Thomas B.C."/>
            <person name="Morowitz M.J."/>
            <person name="Banfield J.F."/>
        </authorList>
    </citation>
    <scope>NUCLEOTIDE SEQUENCE [LARGE SCALE GENOMIC DNA]</scope>
    <source>
        <strain evidence="1">S2_003_000_R2_14</strain>
    </source>
</reference>
<evidence type="ECO:0008006" key="3">
    <source>
        <dbReference type="Google" id="ProtNLM"/>
    </source>
</evidence>
<accession>A0A2W5T2R9</accession>
<gene>
    <name evidence="1" type="ORF">DI536_30600</name>
</gene>
<dbReference type="EMBL" id="QFQP01000039">
    <property type="protein sequence ID" value="PZR06286.1"/>
    <property type="molecule type" value="Genomic_DNA"/>
</dbReference>